<accession>A0A378RQF8</accession>
<feature type="chain" id="PRO_5017061674" evidence="1">
    <location>
        <begin position="19"/>
        <end position="108"/>
    </location>
</feature>
<dbReference type="AlphaFoldDB" id="A0A378RQF8"/>
<keyword evidence="3" id="KW-1185">Reference proteome</keyword>
<dbReference type="EMBL" id="UGQL01000001">
    <property type="protein sequence ID" value="STZ28599.1"/>
    <property type="molecule type" value="Genomic_DNA"/>
</dbReference>
<evidence type="ECO:0000313" key="2">
    <source>
        <dbReference type="EMBL" id="STZ28599.1"/>
    </source>
</evidence>
<reference evidence="2 3" key="1">
    <citation type="submission" date="2018-06" db="EMBL/GenBank/DDBJ databases">
        <authorList>
            <consortium name="Pathogen Informatics"/>
            <person name="Doyle S."/>
        </authorList>
    </citation>
    <scope>NUCLEOTIDE SEQUENCE [LARGE SCALE GENOMIC DNA]</scope>
    <source>
        <strain evidence="2 3">NCTC11179</strain>
    </source>
</reference>
<dbReference type="RefSeq" id="WP_115091512.1">
    <property type="nucleotide sequence ID" value="NZ_CP068107.1"/>
</dbReference>
<dbReference type="Proteomes" id="UP000255024">
    <property type="component" value="Unassembled WGS sequence"/>
</dbReference>
<evidence type="ECO:0000313" key="3">
    <source>
        <dbReference type="Proteomes" id="UP000255024"/>
    </source>
</evidence>
<protein>
    <submittedName>
        <fullName evidence="2">Uncharacterized protein</fullName>
    </submittedName>
</protein>
<name>A0A378RQF8_MYROD</name>
<proteinExistence type="predicted"/>
<feature type="signal peptide" evidence="1">
    <location>
        <begin position="1"/>
        <end position="18"/>
    </location>
</feature>
<evidence type="ECO:0000256" key="1">
    <source>
        <dbReference type="SAM" id="SignalP"/>
    </source>
</evidence>
<organism evidence="2 3">
    <name type="scientific">Myroides odoratus</name>
    <name type="common">Flavobacterium odoratum</name>
    <dbReference type="NCBI Taxonomy" id="256"/>
    <lineage>
        <taxon>Bacteria</taxon>
        <taxon>Pseudomonadati</taxon>
        <taxon>Bacteroidota</taxon>
        <taxon>Flavobacteriia</taxon>
        <taxon>Flavobacteriales</taxon>
        <taxon>Flavobacteriaceae</taxon>
        <taxon>Myroides</taxon>
    </lineage>
</organism>
<keyword evidence="1" id="KW-0732">Signal</keyword>
<sequence>MKNLLLVLAFMLSMGAFAQKPVDPPKEPETLCYLFYGFTADCMHIVPADWYYAYIKYDIQVCDISPYESTASVNQRIQDYLCEYGVFPSYVKIIDKRYAPPPTTGTPK</sequence>
<gene>
    <name evidence="2" type="ORF">NCTC11179_02150</name>
</gene>